<evidence type="ECO:0000256" key="3">
    <source>
        <dbReference type="ARBA" id="ARBA00023163"/>
    </source>
</evidence>
<keyword evidence="2 4" id="KW-0238">DNA-binding</keyword>
<dbReference type="PANTHER" id="PTHR30055:SF234">
    <property type="entry name" value="HTH-TYPE TRANSCRIPTIONAL REGULATOR BETI"/>
    <property type="match status" value="1"/>
</dbReference>
<protein>
    <submittedName>
        <fullName evidence="6">TetR/AcrR family transcriptional regulator</fullName>
    </submittedName>
</protein>
<feature type="domain" description="HTH tetR-type" evidence="5">
    <location>
        <begin position="11"/>
        <end position="71"/>
    </location>
</feature>
<organism evidence="6 7">
    <name type="scientific">Stenotrophomonas tumulicola</name>
    <dbReference type="NCBI Taxonomy" id="1685415"/>
    <lineage>
        <taxon>Bacteria</taxon>
        <taxon>Pseudomonadati</taxon>
        <taxon>Pseudomonadota</taxon>
        <taxon>Gammaproteobacteria</taxon>
        <taxon>Lysobacterales</taxon>
        <taxon>Lysobacteraceae</taxon>
        <taxon>Stenotrophomonas</taxon>
    </lineage>
</organism>
<dbReference type="Gene3D" id="1.10.357.10">
    <property type="entry name" value="Tetracycline Repressor, domain 2"/>
    <property type="match status" value="1"/>
</dbReference>
<keyword evidence="7" id="KW-1185">Reference proteome</keyword>
<evidence type="ECO:0000256" key="2">
    <source>
        <dbReference type="ARBA" id="ARBA00023125"/>
    </source>
</evidence>
<dbReference type="PANTHER" id="PTHR30055">
    <property type="entry name" value="HTH-TYPE TRANSCRIPTIONAL REGULATOR RUTR"/>
    <property type="match status" value="1"/>
</dbReference>
<keyword evidence="3" id="KW-0804">Transcription</keyword>
<proteinExistence type="predicted"/>
<sequence>MTSSLPPEAKNTHRERILSAAEDLITTQGIEAATTRAVAAAAGVQPPILYRLFGGKDGLLDAVAERALQAYVGSKARREATTDPLQELREGWDLHIEFGLTRPAIFLVMVLRSTRARETPAMRQGTEFLRDKVRRLASMGRLRVTEARTLELLQAGATGTILTLLRQPSEVRDQGLSHAVREAVLATVVGAATEDIDSGERTAAVMLRARLPQVGAISDGERLLLAELLDRIAG</sequence>
<feature type="DNA-binding region" description="H-T-H motif" evidence="4">
    <location>
        <begin position="34"/>
        <end position="53"/>
    </location>
</feature>
<dbReference type="InterPro" id="IPR009057">
    <property type="entry name" value="Homeodomain-like_sf"/>
</dbReference>
<evidence type="ECO:0000256" key="4">
    <source>
        <dbReference type="PROSITE-ProRule" id="PRU00335"/>
    </source>
</evidence>
<dbReference type="SUPFAM" id="SSF46689">
    <property type="entry name" value="Homeodomain-like"/>
    <property type="match status" value="1"/>
</dbReference>
<dbReference type="GO" id="GO:0003700">
    <property type="term" value="F:DNA-binding transcription factor activity"/>
    <property type="evidence" value="ECO:0007669"/>
    <property type="project" value="TreeGrafter"/>
</dbReference>
<evidence type="ECO:0000313" key="7">
    <source>
        <dbReference type="Proteomes" id="UP000547058"/>
    </source>
</evidence>
<dbReference type="PROSITE" id="PS50977">
    <property type="entry name" value="HTH_TETR_2"/>
    <property type="match status" value="1"/>
</dbReference>
<name>A0A7W3IGH7_9GAMM</name>
<evidence type="ECO:0000256" key="1">
    <source>
        <dbReference type="ARBA" id="ARBA00023015"/>
    </source>
</evidence>
<evidence type="ECO:0000313" key="6">
    <source>
        <dbReference type="EMBL" id="MBA8680993.1"/>
    </source>
</evidence>
<dbReference type="Proteomes" id="UP000547058">
    <property type="component" value="Unassembled WGS sequence"/>
</dbReference>
<reference evidence="6 7" key="1">
    <citation type="submission" date="2020-08" db="EMBL/GenBank/DDBJ databases">
        <title>Stenotrophomonas tumulicola JCM 30961.</title>
        <authorList>
            <person name="Deng Y."/>
        </authorList>
    </citation>
    <scope>NUCLEOTIDE SEQUENCE [LARGE SCALE GENOMIC DNA]</scope>
    <source>
        <strain evidence="6 7">JCM 30961</strain>
    </source>
</reference>
<dbReference type="EMBL" id="JACGXS010000001">
    <property type="protein sequence ID" value="MBA8680993.1"/>
    <property type="molecule type" value="Genomic_DNA"/>
</dbReference>
<gene>
    <name evidence="6" type="ORF">H4O11_04135</name>
</gene>
<dbReference type="InterPro" id="IPR050109">
    <property type="entry name" value="HTH-type_TetR-like_transc_reg"/>
</dbReference>
<dbReference type="RefSeq" id="WP_182338174.1">
    <property type="nucleotide sequence ID" value="NZ_JACGXS010000001.1"/>
</dbReference>
<dbReference type="GO" id="GO:0000976">
    <property type="term" value="F:transcription cis-regulatory region binding"/>
    <property type="evidence" value="ECO:0007669"/>
    <property type="project" value="TreeGrafter"/>
</dbReference>
<evidence type="ECO:0000259" key="5">
    <source>
        <dbReference type="PROSITE" id="PS50977"/>
    </source>
</evidence>
<comment type="caution">
    <text evidence="6">The sequence shown here is derived from an EMBL/GenBank/DDBJ whole genome shotgun (WGS) entry which is preliminary data.</text>
</comment>
<accession>A0A7W3IGH7</accession>
<dbReference type="Pfam" id="PF00440">
    <property type="entry name" value="TetR_N"/>
    <property type="match status" value="1"/>
</dbReference>
<dbReference type="AlphaFoldDB" id="A0A7W3IGH7"/>
<dbReference type="PRINTS" id="PR00455">
    <property type="entry name" value="HTHTETR"/>
</dbReference>
<dbReference type="InterPro" id="IPR001647">
    <property type="entry name" value="HTH_TetR"/>
</dbReference>
<keyword evidence="1" id="KW-0805">Transcription regulation</keyword>